<protein>
    <submittedName>
        <fullName evidence="1">Uncharacterized protein</fullName>
    </submittedName>
</protein>
<evidence type="ECO:0000313" key="2">
    <source>
        <dbReference type="Proteomes" id="UP000052979"/>
    </source>
</evidence>
<dbReference type="AlphaFoldDB" id="A0A0U1PTD7"/>
<proteinExistence type="predicted"/>
<dbReference type="PATRIC" id="fig|145458.8.peg.1310"/>
<reference evidence="1 2" key="1">
    <citation type="submission" date="2015-04" db="EMBL/GenBank/DDBJ databases">
        <title>Draft genome sequence of Rathayibacter toxicus strain FH-142 (AKA 70134 or CS 32), a Western Australian isolate.</title>
        <authorList>
            <consortium name="Consortium for Microbial Forensics and Genomics (microFORGE)"/>
            <person name="Knight B.M."/>
            <person name="Roberts D.P."/>
            <person name="Lin D."/>
            <person name="Hari K."/>
            <person name="Fletcher J."/>
            <person name="Melcher U."/>
            <person name="Blagden T."/>
            <person name="Luster D.G."/>
            <person name="Sechler A.J."/>
            <person name="Schneider W.L."/>
            <person name="Winegar R.A."/>
        </authorList>
    </citation>
    <scope>NUCLEOTIDE SEQUENCE [LARGE SCALE GENOMIC DNA]</scope>
    <source>
        <strain evidence="1 2">FH142</strain>
    </source>
</reference>
<dbReference type="GeneID" id="93666138"/>
<evidence type="ECO:0000313" key="1">
    <source>
        <dbReference type="EMBL" id="KKM45659.1"/>
    </source>
</evidence>
<organism evidence="1 2">
    <name type="scientific">Rathayibacter toxicus</name>
    <dbReference type="NCBI Taxonomy" id="145458"/>
    <lineage>
        <taxon>Bacteria</taxon>
        <taxon>Bacillati</taxon>
        <taxon>Actinomycetota</taxon>
        <taxon>Actinomycetes</taxon>
        <taxon>Micrococcales</taxon>
        <taxon>Microbacteriaceae</taxon>
        <taxon>Rathayibacter</taxon>
    </lineage>
</organism>
<accession>A0A0U1PTD7</accession>
<dbReference type="RefSeq" id="WP_104275255.1">
    <property type="nucleotide sequence ID" value="NZ_CP010848.1"/>
</dbReference>
<dbReference type="Proteomes" id="UP000052979">
    <property type="component" value="Unassembled WGS sequence"/>
</dbReference>
<dbReference type="STRING" id="145458.APU90_06010"/>
<gene>
    <name evidence="1" type="ORF">VT73_05695</name>
</gene>
<dbReference type="eggNOG" id="ENOG5032I7K">
    <property type="taxonomic scope" value="Bacteria"/>
</dbReference>
<keyword evidence="2" id="KW-1185">Reference proteome</keyword>
<comment type="caution">
    <text evidence="1">The sequence shown here is derived from an EMBL/GenBank/DDBJ whole genome shotgun (WGS) entry which is preliminary data.</text>
</comment>
<name>A0A0U1PTD7_9MICO</name>
<sequence length="233" mass="26001">MAKDTSGAVRDMPAPPGVDEIATRFGDPVLAFAPQPRLEEFASAQTMVLGRFVEISLSYSFFKNPLHHADPANQVPLTSDQQRAIERAENDHMPPWIADQVTRMRYPVIWEAVRTSVPIPAERSRPLESRLAAHMGDVLRNTFPGRVRSRLGGIPVVAAALRDEDVVRGVPITVDGETVRGYLVNTDPDVVVMGARVDSRYMTVVLDRKIVPHIRMEFIRRIPPHVVASAQRR</sequence>
<dbReference type="EMBL" id="LBFI01000032">
    <property type="protein sequence ID" value="KKM45659.1"/>
    <property type="molecule type" value="Genomic_DNA"/>
</dbReference>